<dbReference type="AlphaFoldDB" id="A0A4P9C4R7"/>
<name>A0A4P9C4R7_EUBML</name>
<proteinExistence type="predicted"/>
<reference evidence="2 3" key="1">
    <citation type="submission" date="2018-05" db="EMBL/GenBank/DDBJ databases">
        <title>Genome comparison of Eubacterium sp.</title>
        <authorList>
            <person name="Feng Y."/>
            <person name="Sanchez-Andrea I."/>
            <person name="Stams A.J.M."/>
            <person name="De Vos W.M."/>
        </authorList>
    </citation>
    <scope>NUCLEOTIDE SEQUENCE [LARGE SCALE GENOMIC DNA]</scope>
    <source>
        <strain evidence="2 3">YI</strain>
    </source>
</reference>
<dbReference type="InterPro" id="IPR045536">
    <property type="entry name" value="DUF6431"/>
</dbReference>
<dbReference type="RefSeq" id="WP_096919905.1">
    <property type="nucleotide sequence ID" value="NZ_CP029487.1"/>
</dbReference>
<sequence>MLISKGRLELVEETLKEDGKTPLNYYQFIYGEMPRCPDCGAPMHERERLTGKKARGFTGMDGIESKVEIRRVVCDNKACYNHNHPKRDLPDILVPYSHYDAEVHQAVADGSTEVPCTPGTIRRLLKKMADQLMLFLWALTQLGIRLTFCEEDGKARDFWSALRAATAGFERWYLLALKMTVNRFGALHWQCSDTG</sequence>
<organism evidence="2 3">
    <name type="scientific">Eubacterium maltosivorans</name>
    <dbReference type="NCBI Taxonomy" id="2041044"/>
    <lineage>
        <taxon>Bacteria</taxon>
        <taxon>Bacillati</taxon>
        <taxon>Bacillota</taxon>
        <taxon>Clostridia</taxon>
        <taxon>Eubacteriales</taxon>
        <taxon>Eubacteriaceae</taxon>
        <taxon>Eubacterium</taxon>
    </lineage>
</organism>
<feature type="domain" description="DUF6431" evidence="1">
    <location>
        <begin position="36"/>
        <end position="121"/>
    </location>
</feature>
<dbReference type="Proteomes" id="UP000218387">
    <property type="component" value="Chromosome"/>
</dbReference>
<evidence type="ECO:0000259" key="1">
    <source>
        <dbReference type="Pfam" id="PF20020"/>
    </source>
</evidence>
<accession>A0A4P9C4R7</accession>
<evidence type="ECO:0000313" key="3">
    <source>
        <dbReference type="Proteomes" id="UP000218387"/>
    </source>
</evidence>
<keyword evidence="3" id="KW-1185">Reference proteome</keyword>
<dbReference type="EMBL" id="CP029487">
    <property type="protein sequence ID" value="QCT70347.1"/>
    <property type="molecule type" value="Genomic_DNA"/>
</dbReference>
<protein>
    <recommendedName>
        <fullName evidence="1">DUF6431 domain-containing protein</fullName>
    </recommendedName>
</protein>
<evidence type="ECO:0000313" key="2">
    <source>
        <dbReference type="EMBL" id="QCT70347.1"/>
    </source>
</evidence>
<dbReference type="Pfam" id="PF20020">
    <property type="entry name" value="DUF6431"/>
    <property type="match status" value="1"/>
</dbReference>
<gene>
    <name evidence="2" type="ORF">CPZ25_003115</name>
</gene>
<dbReference type="KEGG" id="emt:CPZ25_003115"/>